<evidence type="ECO:0000313" key="9">
    <source>
        <dbReference type="Proteomes" id="UP000722459"/>
    </source>
</evidence>
<keyword evidence="5 6" id="KW-0472">Membrane</keyword>
<keyword evidence="3 6" id="KW-0812">Transmembrane</keyword>
<dbReference type="InterPro" id="IPR018076">
    <property type="entry name" value="T2SS_GspF_dom"/>
</dbReference>
<dbReference type="AlphaFoldDB" id="A0A8T5GF56"/>
<dbReference type="EMBL" id="JABJNZ010000042">
    <property type="protein sequence ID" value="MBT4870532.1"/>
    <property type="molecule type" value="Genomic_DNA"/>
</dbReference>
<dbReference type="Pfam" id="PF00482">
    <property type="entry name" value="T2SSF"/>
    <property type="match status" value="1"/>
</dbReference>
<evidence type="ECO:0000313" key="8">
    <source>
        <dbReference type="EMBL" id="MBT4870532.1"/>
    </source>
</evidence>
<evidence type="ECO:0000259" key="7">
    <source>
        <dbReference type="Pfam" id="PF00482"/>
    </source>
</evidence>
<evidence type="ECO:0000256" key="6">
    <source>
        <dbReference type="SAM" id="Phobius"/>
    </source>
</evidence>
<comment type="subcellular location">
    <subcellularLocation>
        <location evidence="1">Cell membrane</location>
        <topology evidence="1">Multi-pass membrane protein</topology>
    </subcellularLocation>
</comment>
<feature type="transmembrane region" description="Helical" evidence="6">
    <location>
        <begin position="32"/>
        <end position="50"/>
    </location>
</feature>
<evidence type="ECO:0000256" key="1">
    <source>
        <dbReference type="ARBA" id="ARBA00004651"/>
    </source>
</evidence>
<evidence type="ECO:0000256" key="2">
    <source>
        <dbReference type="ARBA" id="ARBA00022475"/>
    </source>
</evidence>
<name>A0A8T5GF56_9ARCH</name>
<organism evidence="8 9">
    <name type="scientific">Candidatus Iainarchaeum sp</name>
    <dbReference type="NCBI Taxonomy" id="3101447"/>
    <lineage>
        <taxon>Archaea</taxon>
        <taxon>Candidatus Iainarchaeota</taxon>
        <taxon>Candidatus Iainarchaeia</taxon>
        <taxon>Candidatus Iainarchaeales</taxon>
        <taxon>Candidatus Iainarchaeaceae</taxon>
        <taxon>Candidatus Iainarchaeum</taxon>
    </lineage>
</organism>
<gene>
    <name evidence="8" type="ORF">HON47_03095</name>
</gene>
<feature type="transmembrane region" description="Helical" evidence="6">
    <location>
        <begin position="232"/>
        <end position="253"/>
    </location>
</feature>
<protein>
    <submittedName>
        <fullName evidence="8">Type II secretion system F family protein</fullName>
    </submittedName>
</protein>
<accession>A0A8T5GF56</accession>
<feature type="transmembrane region" description="Helical" evidence="6">
    <location>
        <begin position="56"/>
        <end position="76"/>
    </location>
</feature>
<dbReference type="GO" id="GO:0005886">
    <property type="term" value="C:plasma membrane"/>
    <property type="evidence" value="ECO:0007669"/>
    <property type="project" value="UniProtKB-SubCell"/>
</dbReference>
<keyword evidence="2" id="KW-1003">Cell membrane</keyword>
<feature type="transmembrane region" description="Helical" evidence="6">
    <location>
        <begin position="196"/>
        <end position="220"/>
    </location>
</feature>
<sequence length="263" mass="30001">MKKIKTTSLIKNKIKKSNISEKDFEKRKINSLKISIFIGLFGWLICGAYTKEIFRSGVGGILLMIIVFALSLYWPIIKQKQYSKKVEADLPLFLSKLVSELRVGKDFVKALKNSCQGKKEIETEYLRVVKDFKNGSSISEALKKMNQRIIGINIKRANSSLNNIYLHGSSSDTLKKLTDDLLIRQKIESKEFSGKMVVYALVFIAVSAIMPSMFQSFILIGSYFMKISFTPLQVFFIIVLLFPALDVSILYMIHSKTPIFLRQ</sequence>
<comment type="caution">
    <text evidence="8">The sequence shown here is derived from an EMBL/GenBank/DDBJ whole genome shotgun (WGS) entry which is preliminary data.</text>
</comment>
<dbReference type="Proteomes" id="UP000722459">
    <property type="component" value="Unassembled WGS sequence"/>
</dbReference>
<proteinExistence type="predicted"/>
<evidence type="ECO:0000256" key="4">
    <source>
        <dbReference type="ARBA" id="ARBA00022989"/>
    </source>
</evidence>
<keyword evidence="4 6" id="KW-1133">Transmembrane helix</keyword>
<evidence type="ECO:0000256" key="5">
    <source>
        <dbReference type="ARBA" id="ARBA00023136"/>
    </source>
</evidence>
<evidence type="ECO:0000256" key="3">
    <source>
        <dbReference type="ARBA" id="ARBA00022692"/>
    </source>
</evidence>
<reference evidence="8" key="1">
    <citation type="journal article" date="2021" name="ISME J.">
        <title>Mercury methylation by metabolically versatile and cosmopolitan marine bacteria.</title>
        <authorList>
            <person name="Lin H."/>
            <person name="Ascher D.B."/>
            <person name="Myung Y."/>
            <person name="Lamborg C.H."/>
            <person name="Hallam S.J."/>
            <person name="Gionfriddo C.M."/>
            <person name="Holt K.E."/>
            <person name="Moreau J.W."/>
        </authorList>
    </citation>
    <scope>NUCLEOTIDE SEQUENCE</scope>
    <source>
        <strain evidence="8">SI075_bin30</strain>
    </source>
</reference>
<feature type="domain" description="Type II secretion system protein GspF" evidence="7">
    <location>
        <begin position="93"/>
        <end position="211"/>
    </location>
</feature>